<keyword evidence="2" id="KW-1185">Reference proteome</keyword>
<evidence type="ECO:0000313" key="1">
    <source>
        <dbReference type="EMBL" id="EDY16340.1"/>
    </source>
</evidence>
<dbReference type="EMBL" id="ABVL01000035">
    <property type="protein sequence ID" value="EDY16340.1"/>
    <property type="molecule type" value="Genomic_DNA"/>
</dbReference>
<dbReference type="Proteomes" id="UP000005824">
    <property type="component" value="Unassembled WGS sequence"/>
</dbReference>
<proteinExistence type="predicted"/>
<reference evidence="1 2" key="1">
    <citation type="journal article" date="2011" name="J. Bacteriol.">
        <title>Genome sequence of Chthoniobacter flavus Ellin428, an aerobic heterotrophic soil bacterium.</title>
        <authorList>
            <person name="Kant R."/>
            <person name="van Passel M.W."/>
            <person name="Palva A."/>
            <person name="Lucas S."/>
            <person name="Lapidus A."/>
            <person name="Glavina Del Rio T."/>
            <person name="Dalin E."/>
            <person name="Tice H."/>
            <person name="Bruce D."/>
            <person name="Goodwin L."/>
            <person name="Pitluck S."/>
            <person name="Larimer F.W."/>
            <person name="Land M.L."/>
            <person name="Hauser L."/>
            <person name="Sangwan P."/>
            <person name="de Vos W.M."/>
            <person name="Janssen P.H."/>
            <person name="Smidt H."/>
        </authorList>
    </citation>
    <scope>NUCLEOTIDE SEQUENCE [LARGE SCALE GENOMIC DNA]</scope>
    <source>
        <strain evidence="1 2">Ellin428</strain>
    </source>
</reference>
<protein>
    <recommendedName>
        <fullName evidence="3">DNA recombination and repair protein Rad51-like C-terminal domain-containing protein</fullName>
    </recommendedName>
</protein>
<dbReference type="AlphaFoldDB" id="B4DB62"/>
<comment type="caution">
    <text evidence="1">The sequence shown here is derived from an EMBL/GenBank/DDBJ whole genome shotgun (WGS) entry which is preliminary data.</text>
</comment>
<evidence type="ECO:0008006" key="3">
    <source>
        <dbReference type="Google" id="ProtNLM"/>
    </source>
</evidence>
<organism evidence="1 2">
    <name type="scientific">Chthoniobacter flavus Ellin428</name>
    <dbReference type="NCBI Taxonomy" id="497964"/>
    <lineage>
        <taxon>Bacteria</taxon>
        <taxon>Pseudomonadati</taxon>
        <taxon>Verrucomicrobiota</taxon>
        <taxon>Spartobacteria</taxon>
        <taxon>Chthoniobacterales</taxon>
        <taxon>Chthoniobacteraceae</taxon>
        <taxon>Chthoniobacter</taxon>
    </lineage>
</organism>
<dbReference type="STRING" id="497964.CfE428DRAFT_6153"/>
<accession>B4DB62</accession>
<sequence length="155" mass="17385">MLGALQVQRGLAALVDGGRSFDPGSYDAAVLPRLLTVFCETPEQSVKVTDLLLRDGNLPLVLLDLQTMPLRRIGRIPASTWHRFQRLVERSGTALVVMTPQPIVEAARVRITLRSNWNLSALTQPRDELCESLHAQVYRRGRQIQPLEEVHVRTA</sequence>
<name>B4DB62_9BACT</name>
<dbReference type="InParanoid" id="B4DB62"/>
<dbReference type="eggNOG" id="COG0468">
    <property type="taxonomic scope" value="Bacteria"/>
</dbReference>
<gene>
    <name evidence="1" type="ORF">CfE428DRAFT_6153</name>
</gene>
<evidence type="ECO:0000313" key="2">
    <source>
        <dbReference type="Proteomes" id="UP000005824"/>
    </source>
</evidence>